<sequence length="91" mass="10395">IEREKFYVCITSEPNPFCDEPQLSKLWNRDGINTVKHSGFWTAPKGLFWLWGKKAYVMLPKDWAGSCALGVIRPSFFLLPCIEGQHLGIPL</sequence>
<dbReference type="Proteomes" id="UP000579941">
    <property type="component" value="Unassembled WGS sequence"/>
</dbReference>
<feature type="non-terminal residue" evidence="1">
    <location>
        <position position="1"/>
    </location>
</feature>
<name>A0A7L1AJZ3_GYMTI</name>
<evidence type="ECO:0000313" key="2">
    <source>
        <dbReference type="Proteomes" id="UP000579941"/>
    </source>
</evidence>
<accession>A0A7L1AJZ3</accession>
<feature type="non-terminal residue" evidence="1">
    <location>
        <position position="91"/>
    </location>
</feature>
<dbReference type="AlphaFoldDB" id="A0A7L1AJZ3"/>
<dbReference type="EMBL" id="VXAZ01002487">
    <property type="protein sequence ID" value="NXM41059.1"/>
    <property type="molecule type" value="Genomic_DNA"/>
</dbReference>
<proteinExistence type="predicted"/>
<organism evidence="1 2">
    <name type="scientific">Gymnorhina tibicen</name>
    <name type="common">Australian magpie</name>
    <name type="synonym">Cracticus tibicen</name>
    <dbReference type="NCBI Taxonomy" id="9132"/>
    <lineage>
        <taxon>Eukaryota</taxon>
        <taxon>Metazoa</taxon>
        <taxon>Chordata</taxon>
        <taxon>Craniata</taxon>
        <taxon>Vertebrata</taxon>
        <taxon>Euteleostomi</taxon>
        <taxon>Archelosauria</taxon>
        <taxon>Archosauria</taxon>
        <taxon>Dinosauria</taxon>
        <taxon>Saurischia</taxon>
        <taxon>Theropoda</taxon>
        <taxon>Coelurosauria</taxon>
        <taxon>Aves</taxon>
        <taxon>Neognathae</taxon>
        <taxon>Neoaves</taxon>
        <taxon>Telluraves</taxon>
        <taxon>Australaves</taxon>
        <taxon>Passeriformes</taxon>
        <taxon>Artamidae</taxon>
        <taxon>Gymnorhina</taxon>
    </lineage>
</organism>
<evidence type="ECO:0000313" key="1">
    <source>
        <dbReference type="EMBL" id="NXM41059.1"/>
    </source>
</evidence>
<comment type="caution">
    <text evidence="1">The sequence shown here is derived from an EMBL/GenBank/DDBJ whole genome shotgun (WGS) entry which is preliminary data.</text>
</comment>
<keyword evidence="2" id="KW-1185">Reference proteome</keyword>
<reference evidence="1 2" key="1">
    <citation type="submission" date="2019-09" db="EMBL/GenBank/DDBJ databases">
        <title>Bird 10,000 Genomes (B10K) Project - Family phase.</title>
        <authorList>
            <person name="Zhang G."/>
        </authorList>
    </citation>
    <scope>NUCLEOTIDE SEQUENCE [LARGE SCALE GENOMIC DNA]</scope>
    <source>
        <strain evidence="1">B10K-DU-002-05</strain>
        <tissue evidence="1">Muscle</tissue>
    </source>
</reference>
<gene>
    <name evidence="1" type="primary">Erv31_2</name>
    <name evidence="1" type="ORF">GYMTIB_R15754</name>
</gene>
<protein>
    <submittedName>
        <fullName evidence="1">ENR1 protein</fullName>
    </submittedName>
</protein>